<reference evidence="6" key="1">
    <citation type="journal article" date="2020" name="Stud. Mycol.">
        <title>101 Dothideomycetes genomes: a test case for predicting lifestyles and emergence of pathogens.</title>
        <authorList>
            <person name="Haridas S."/>
            <person name="Albert R."/>
            <person name="Binder M."/>
            <person name="Bloem J."/>
            <person name="Labutti K."/>
            <person name="Salamov A."/>
            <person name="Andreopoulos B."/>
            <person name="Baker S."/>
            <person name="Barry K."/>
            <person name="Bills G."/>
            <person name="Bluhm B."/>
            <person name="Cannon C."/>
            <person name="Castanera R."/>
            <person name="Culley D."/>
            <person name="Daum C."/>
            <person name="Ezra D."/>
            <person name="Gonzalez J."/>
            <person name="Henrissat B."/>
            <person name="Kuo A."/>
            <person name="Liang C."/>
            <person name="Lipzen A."/>
            <person name="Lutzoni F."/>
            <person name="Magnuson J."/>
            <person name="Mondo S."/>
            <person name="Nolan M."/>
            <person name="Ohm R."/>
            <person name="Pangilinan J."/>
            <person name="Park H.-J."/>
            <person name="Ramirez L."/>
            <person name="Alfaro M."/>
            <person name="Sun H."/>
            <person name="Tritt A."/>
            <person name="Yoshinaga Y."/>
            <person name="Zwiers L.-H."/>
            <person name="Turgeon B."/>
            <person name="Goodwin S."/>
            <person name="Spatafora J."/>
            <person name="Crous P."/>
            <person name="Grigoriev I."/>
        </authorList>
    </citation>
    <scope>NUCLEOTIDE SEQUENCE</scope>
    <source>
        <strain evidence="6">CBS 133067</strain>
    </source>
</reference>
<evidence type="ECO:0000256" key="1">
    <source>
        <dbReference type="ARBA" id="ARBA00008966"/>
    </source>
</evidence>
<evidence type="ECO:0000256" key="3">
    <source>
        <dbReference type="SAM" id="MobiDB-lite"/>
    </source>
</evidence>
<dbReference type="InterPro" id="IPR039223">
    <property type="entry name" value="AATF/Bfr2"/>
</dbReference>
<evidence type="ECO:0000313" key="6">
    <source>
        <dbReference type="EMBL" id="KAF2098179.1"/>
    </source>
</evidence>
<feature type="region of interest" description="Disordered" evidence="3">
    <location>
        <begin position="1"/>
        <end position="158"/>
    </location>
</feature>
<organism evidence="6 7">
    <name type="scientific">Rhizodiscina lignyota</name>
    <dbReference type="NCBI Taxonomy" id="1504668"/>
    <lineage>
        <taxon>Eukaryota</taxon>
        <taxon>Fungi</taxon>
        <taxon>Dikarya</taxon>
        <taxon>Ascomycota</taxon>
        <taxon>Pezizomycotina</taxon>
        <taxon>Dothideomycetes</taxon>
        <taxon>Pleosporomycetidae</taxon>
        <taxon>Aulographales</taxon>
        <taxon>Rhizodiscinaceae</taxon>
        <taxon>Rhizodiscina</taxon>
    </lineage>
</organism>
<dbReference type="EMBL" id="ML978127">
    <property type="protein sequence ID" value="KAF2098179.1"/>
    <property type="molecule type" value="Genomic_DNA"/>
</dbReference>
<feature type="compositionally biased region" description="Acidic residues" evidence="3">
    <location>
        <begin position="119"/>
        <end position="157"/>
    </location>
</feature>
<dbReference type="PANTHER" id="PTHR15565:SF0">
    <property type="entry name" value="PROTEIN AATF"/>
    <property type="match status" value="1"/>
</dbReference>
<comment type="caution">
    <text evidence="6">The sequence shown here is derived from an EMBL/GenBank/DDBJ whole genome shotgun (WGS) entry which is preliminary data.</text>
</comment>
<gene>
    <name evidence="6" type="ORF">NA57DRAFT_66576</name>
</gene>
<evidence type="ECO:0000259" key="4">
    <source>
        <dbReference type="Pfam" id="PF08164"/>
    </source>
</evidence>
<dbReference type="AlphaFoldDB" id="A0A9P4IFJ4"/>
<dbReference type="Pfam" id="PF08164">
    <property type="entry name" value="TRAUB"/>
    <property type="match status" value="1"/>
</dbReference>
<dbReference type="Proteomes" id="UP000799772">
    <property type="component" value="Unassembled WGS sequence"/>
</dbReference>
<dbReference type="InterPro" id="IPR025160">
    <property type="entry name" value="AATF"/>
</dbReference>
<feature type="compositionally biased region" description="Basic and acidic residues" evidence="3">
    <location>
        <begin position="34"/>
        <end position="47"/>
    </location>
</feature>
<name>A0A9P4IFJ4_9PEZI</name>
<protein>
    <recommendedName>
        <fullName evidence="2">Protein BFR2</fullName>
    </recommendedName>
</protein>
<keyword evidence="7" id="KW-1185">Reference proteome</keyword>
<feature type="domain" description="AATF leucine zipper-containing" evidence="5">
    <location>
        <begin position="185"/>
        <end position="305"/>
    </location>
</feature>
<evidence type="ECO:0000259" key="5">
    <source>
        <dbReference type="Pfam" id="PF13339"/>
    </source>
</evidence>
<comment type="similarity">
    <text evidence="1">Belongs to the AATF family.</text>
</comment>
<evidence type="ECO:0000313" key="7">
    <source>
        <dbReference type="Proteomes" id="UP000799772"/>
    </source>
</evidence>
<dbReference type="GO" id="GO:0005730">
    <property type="term" value="C:nucleolus"/>
    <property type="evidence" value="ECO:0007669"/>
    <property type="project" value="TreeGrafter"/>
</dbReference>
<feature type="compositionally biased region" description="Basic and acidic residues" evidence="3">
    <location>
        <begin position="1"/>
        <end position="13"/>
    </location>
</feature>
<evidence type="ECO:0000256" key="2">
    <source>
        <dbReference type="ARBA" id="ARBA00013850"/>
    </source>
</evidence>
<proteinExistence type="inferred from homology"/>
<dbReference type="InterPro" id="IPR012617">
    <property type="entry name" value="AATF_C"/>
</dbReference>
<feature type="compositionally biased region" description="Acidic residues" evidence="3">
    <location>
        <begin position="73"/>
        <end position="94"/>
    </location>
</feature>
<dbReference type="GO" id="GO:0000462">
    <property type="term" value="P:maturation of SSU-rRNA from tricistronic rRNA transcript (SSU-rRNA, 5.8S rRNA, LSU-rRNA)"/>
    <property type="evidence" value="ECO:0007669"/>
    <property type="project" value="TreeGrafter"/>
</dbReference>
<dbReference type="PANTHER" id="PTHR15565">
    <property type="entry name" value="AATF PROTEIN APOPTOSIS ANTAGONIZING TRANSCRIPTION FACTOR"/>
    <property type="match status" value="1"/>
</dbReference>
<feature type="domain" description="Apoptosis-antagonizing transcription factor C-terminal" evidence="4">
    <location>
        <begin position="374"/>
        <end position="457"/>
    </location>
</feature>
<dbReference type="OrthoDB" id="5783963at2759"/>
<sequence>MPRFQHDFLEPHLLRQPSPTMANDDSAIDSGSESEDHARDHYVEVGKSKLRKRDGVPLGPQYKGSRVSREDAFNEDSDDPLERDFGEDEVDEGSDDQREVNTRRLNGGAHDTYGSDTSGSEDDGSDELDGDESDSMEDETEDDDDEDGFGQSGEEDGIDRAELRRIMAQDQKNVAATISQAAKADVEKGKAVKNQRSTFDTLLNVRIRLQKALIATNSLAAPDAAEFDEEKGTETMRAAETAAFSLWNSLNEFRSSLEASRTGSKRKHTEFSIDSTADELWSHMKSYDSTARPHRQAVLNKWSAKARGATAALTSTRGRLNNTKEQTLSDVLNGQLLDKDRLVKRTRTPRSCAPVQAKSGGAESPHIYDDADFYGLLLKELLERRSDSASAAGAGFNFSAPWQAVRDAKTKKVVDTKASKGRKLRYTVHEKLQNFMAPEDRGRWGERQVDELFGSLFGRRMALGEERESSGDEDEIEADALQGAEGLMLFRS</sequence>
<accession>A0A9P4IFJ4</accession>
<dbReference type="Pfam" id="PF13339">
    <property type="entry name" value="AATF-Che1"/>
    <property type="match status" value="1"/>
</dbReference>